<reference evidence="2" key="1">
    <citation type="journal article" date="2014" name="Int. J. Syst. Evol. Microbiol.">
        <title>Complete genome of a new Firmicutes species belonging to the dominant human colonic microbiota ('Ruminococcus bicirculans') reveals two chromosomes and a selective capacity to utilize plant glucans.</title>
        <authorList>
            <consortium name="NISC Comparative Sequencing Program"/>
            <person name="Wegmann U."/>
            <person name="Louis P."/>
            <person name="Goesmann A."/>
            <person name="Henrissat B."/>
            <person name="Duncan S.H."/>
            <person name="Flint H.J."/>
        </authorList>
    </citation>
    <scope>NUCLEOTIDE SEQUENCE</scope>
    <source>
        <strain evidence="2">NBRC 109915</strain>
    </source>
</reference>
<name>A0ABQ5VJT2_9RHOB</name>
<keyword evidence="3" id="KW-1185">Reference proteome</keyword>
<feature type="region of interest" description="Disordered" evidence="1">
    <location>
        <begin position="1"/>
        <end position="21"/>
    </location>
</feature>
<dbReference type="EMBL" id="BSNL01000001">
    <property type="protein sequence ID" value="GLQ27352.1"/>
    <property type="molecule type" value="Genomic_DNA"/>
</dbReference>
<evidence type="ECO:0000313" key="3">
    <source>
        <dbReference type="Proteomes" id="UP001161388"/>
    </source>
</evidence>
<evidence type="ECO:0000313" key="2">
    <source>
        <dbReference type="EMBL" id="GLQ27352.1"/>
    </source>
</evidence>
<reference evidence="2" key="2">
    <citation type="submission" date="2023-01" db="EMBL/GenBank/DDBJ databases">
        <title>Draft genome sequence of Sulfitobacter pacificus strain NBRC 109915.</title>
        <authorList>
            <person name="Sun Q."/>
            <person name="Mori K."/>
        </authorList>
    </citation>
    <scope>NUCLEOTIDE SEQUENCE</scope>
    <source>
        <strain evidence="2">NBRC 109915</strain>
    </source>
</reference>
<dbReference type="Proteomes" id="UP001161388">
    <property type="component" value="Unassembled WGS sequence"/>
</dbReference>
<comment type="caution">
    <text evidence="2">The sequence shown here is derived from an EMBL/GenBank/DDBJ whole genome shotgun (WGS) entry which is preliminary data.</text>
</comment>
<evidence type="ECO:0000256" key="1">
    <source>
        <dbReference type="SAM" id="MobiDB-lite"/>
    </source>
</evidence>
<sequence>MPPKGQTARGSASVPDRIKASRSGIPVSPALAVLFPALHR</sequence>
<organism evidence="2 3">
    <name type="scientific">Sulfitobacter pacificus</name>
    <dbReference type="NCBI Taxonomy" id="1499314"/>
    <lineage>
        <taxon>Bacteria</taxon>
        <taxon>Pseudomonadati</taxon>
        <taxon>Pseudomonadota</taxon>
        <taxon>Alphaproteobacteria</taxon>
        <taxon>Rhodobacterales</taxon>
        <taxon>Roseobacteraceae</taxon>
        <taxon>Sulfitobacter</taxon>
    </lineage>
</organism>
<gene>
    <name evidence="2" type="ORF">GCM10007927_21550</name>
</gene>
<accession>A0ABQ5VJT2</accession>
<protein>
    <submittedName>
        <fullName evidence="2">Uncharacterized protein</fullName>
    </submittedName>
</protein>
<proteinExistence type="predicted"/>